<dbReference type="OrthoDB" id="3533150at2"/>
<reference evidence="2 3" key="1">
    <citation type="submission" date="2016-10" db="EMBL/GenBank/DDBJ databases">
        <authorList>
            <person name="de Groot N.N."/>
        </authorList>
    </citation>
    <scope>NUCLEOTIDE SEQUENCE [LARGE SCALE GENOMIC DNA]</scope>
    <source>
        <strain evidence="2 3">DSM 43794</strain>
    </source>
</reference>
<evidence type="ECO:0000256" key="1">
    <source>
        <dbReference type="SAM" id="MobiDB-lite"/>
    </source>
</evidence>
<dbReference type="RefSeq" id="WP_093256840.1">
    <property type="nucleotide sequence ID" value="NZ_FNKK01000002.1"/>
</dbReference>
<proteinExistence type="predicted"/>
<name>A0A1H0ZWK9_9ACTN</name>
<gene>
    <name evidence="2" type="ORF">SAMN04489764_0169</name>
</gene>
<protein>
    <submittedName>
        <fullName evidence="2">Uncharacterized protein</fullName>
    </submittedName>
</protein>
<sequence length="170" mass="17541">MMDAMIVPLLVTTDLPPDSDVAEFGELVAGAVRTLQRGDVAYPGHLRGKTFWLDPPTPPADGDGPAPPAEELRFAAVLGFLSAAVPHEAAHDGPPGAAGDGRGDRVRRVVADARAAISAAVSARYGDLGSPPAVMGIRADDVRERTPESAITAETAEPVPELAAAARSYL</sequence>
<evidence type="ECO:0000313" key="2">
    <source>
        <dbReference type="EMBL" id="SDQ31456.1"/>
    </source>
</evidence>
<organism evidence="2 3">
    <name type="scientific">Thermostaphylospora chromogena</name>
    <dbReference type="NCBI Taxonomy" id="35622"/>
    <lineage>
        <taxon>Bacteria</taxon>
        <taxon>Bacillati</taxon>
        <taxon>Actinomycetota</taxon>
        <taxon>Actinomycetes</taxon>
        <taxon>Streptosporangiales</taxon>
        <taxon>Thermomonosporaceae</taxon>
        <taxon>Thermostaphylospora</taxon>
    </lineage>
</organism>
<evidence type="ECO:0000313" key="3">
    <source>
        <dbReference type="Proteomes" id="UP000217103"/>
    </source>
</evidence>
<keyword evidence="3" id="KW-1185">Reference proteome</keyword>
<accession>A0A1H0ZWK9</accession>
<dbReference type="EMBL" id="FNKK01000002">
    <property type="protein sequence ID" value="SDQ31456.1"/>
    <property type="molecule type" value="Genomic_DNA"/>
</dbReference>
<dbReference type="STRING" id="35622.SAMN04489764_0169"/>
<feature type="region of interest" description="Disordered" evidence="1">
    <location>
        <begin position="146"/>
        <end position="170"/>
    </location>
</feature>
<dbReference type="Proteomes" id="UP000217103">
    <property type="component" value="Unassembled WGS sequence"/>
</dbReference>
<dbReference type="AlphaFoldDB" id="A0A1H0ZWK9"/>